<reference evidence="2" key="1">
    <citation type="journal article" date="2022" name="Front. Genet.">
        <title>Chromosome-Scale Assembly of the Dendrobium nobile Genome Provides Insights Into the Molecular Mechanism of the Biosynthesis of the Medicinal Active Ingredient of Dendrobium.</title>
        <authorList>
            <person name="Xu Q."/>
            <person name="Niu S.-C."/>
            <person name="Li K.-L."/>
            <person name="Zheng P.-J."/>
            <person name="Zhang X.-J."/>
            <person name="Jia Y."/>
            <person name="Liu Y."/>
            <person name="Niu Y.-X."/>
            <person name="Yu L.-H."/>
            <person name="Chen D.-F."/>
            <person name="Zhang G.-Q."/>
        </authorList>
    </citation>
    <scope>NUCLEOTIDE SEQUENCE</scope>
    <source>
        <tissue evidence="2">Leaf</tissue>
    </source>
</reference>
<evidence type="ECO:0000256" key="1">
    <source>
        <dbReference type="SAM" id="MobiDB-lite"/>
    </source>
</evidence>
<keyword evidence="3" id="KW-1185">Reference proteome</keyword>
<protein>
    <submittedName>
        <fullName evidence="2">Uncharacterized protein</fullName>
    </submittedName>
</protein>
<dbReference type="AlphaFoldDB" id="A0A8T3CEH3"/>
<feature type="compositionally biased region" description="Basic and acidic residues" evidence="1">
    <location>
        <begin position="13"/>
        <end position="22"/>
    </location>
</feature>
<proteinExistence type="predicted"/>
<feature type="region of interest" description="Disordered" evidence="1">
    <location>
        <begin position="1"/>
        <end position="66"/>
    </location>
</feature>
<feature type="compositionally biased region" description="Gly residues" evidence="1">
    <location>
        <begin position="23"/>
        <end position="32"/>
    </location>
</feature>
<sequence>MGDAGRRARNHVRLLEERERIGRGGGRLGSGTGNWPAANFSGRTTGPAAREKWGKDSRVWTQEKKQ</sequence>
<accession>A0A8T3CEH3</accession>
<evidence type="ECO:0000313" key="2">
    <source>
        <dbReference type="EMBL" id="KAI0530800.1"/>
    </source>
</evidence>
<dbReference type="Proteomes" id="UP000829196">
    <property type="component" value="Unassembled WGS sequence"/>
</dbReference>
<gene>
    <name evidence="2" type="ORF">KFK09_000348</name>
</gene>
<name>A0A8T3CEH3_DENNO</name>
<organism evidence="2 3">
    <name type="scientific">Dendrobium nobile</name>
    <name type="common">Orchid</name>
    <dbReference type="NCBI Taxonomy" id="94219"/>
    <lineage>
        <taxon>Eukaryota</taxon>
        <taxon>Viridiplantae</taxon>
        <taxon>Streptophyta</taxon>
        <taxon>Embryophyta</taxon>
        <taxon>Tracheophyta</taxon>
        <taxon>Spermatophyta</taxon>
        <taxon>Magnoliopsida</taxon>
        <taxon>Liliopsida</taxon>
        <taxon>Asparagales</taxon>
        <taxon>Orchidaceae</taxon>
        <taxon>Epidendroideae</taxon>
        <taxon>Malaxideae</taxon>
        <taxon>Dendrobiinae</taxon>
        <taxon>Dendrobium</taxon>
    </lineage>
</organism>
<evidence type="ECO:0000313" key="3">
    <source>
        <dbReference type="Proteomes" id="UP000829196"/>
    </source>
</evidence>
<dbReference type="EMBL" id="JAGYWB010000001">
    <property type="protein sequence ID" value="KAI0530800.1"/>
    <property type="molecule type" value="Genomic_DNA"/>
</dbReference>
<comment type="caution">
    <text evidence="2">The sequence shown here is derived from an EMBL/GenBank/DDBJ whole genome shotgun (WGS) entry which is preliminary data.</text>
</comment>
<feature type="compositionally biased region" description="Basic and acidic residues" evidence="1">
    <location>
        <begin position="49"/>
        <end position="66"/>
    </location>
</feature>